<sequence>MNKCKYVKDLEEYKKAVDDDATHIWLHYTLFPDKLTPLHIMDPTRMFVYVDKIRQLPIPVSKVLPEKIEKTIQWMDCCDQQQGTPLEIIRRNFKFLPPCISKALDMIDERTTSERFHRRFIFHTYLIHKYSCKIHKNKSCLQNLLSKLYESNKKCVLQMHKCFDSNMKPYNCSKIILNNACPVEIKCHVNNPLSW</sequence>
<dbReference type="GeneID" id="2943340"/>
<dbReference type="Proteomes" id="UP000008776">
    <property type="component" value="Segment"/>
</dbReference>
<accession>Q6JPB4</accession>
<protein>
    <submittedName>
        <fullName evidence="1">Late expression factor-2</fullName>
    </submittedName>
</protein>
<dbReference type="RefSeq" id="YP_025254.1">
    <property type="nucleotide sequence ID" value="NC_005906.1"/>
</dbReference>
<feature type="unsure residue" description="D or N" evidence="1">
    <location>
        <position position="9"/>
    </location>
</feature>
<evidence type="ECO:0000313" key="1">
    <source>
        <dbReference type="EMBL" id="AAQ99100.1"/>
    </source>
</evidence>
<name>Q6JPB4_NPVNC</name>
<organismHost>
    <name type="scientific">Neodiprion lecontei</name>
    <name type="common">Redheaded pine sawfly</name>
    <dbReference type="NCBI Taxonomy" id="441921"/>
</organismHost>
<dbReference type="EMBL" id="AY349019">
    <property type="protein sequence ID" value="AAQ99100.1"/>
    <property type="molecule type" value="Genomic_DNA"/>
</dbReference>
<reference evidence="1 2" key="1">
    <citation type="journal article" date="2004" name="J. Virol.">
        <title>Sequence and organization of the Neodiprion lecontei nucleopolyhedrovirus genome.</title>
        <authorList>
            <person name="Lauzon H.A.M."/>
            <person name="Lucarotti C.J."/>
            <person name="Krell P.J."/>
            <person name="Feng Q."/>
            <person name="Retnakaran A."/>
            <person name="Arif B.M."/>
        </authorList>
    </citation>
    <scope>NUCLEOTIDE SEQUENCE [LARGE SCALE GENOMIC DNA]</scope>
    <source>
        <strain evidence="2">Canada</strain>
    </source>
</reference>
<proteinExistence type="predicted"/>
<organism evidence="1 2">
    <name type="scientific">Neodiprion lecontei nucleopolyhedrovirus (strain Canada)</name>
    <name type="common">NeleNPV</name>
    <dbReference type="NCBI Taxonomy" id="654906"/>
    <lineage>
        <taxon>Viruses</taxon>
        <taxon>Viruses incertae sedis</taxon>
        <taxon>Naldaviricetes</taxon>
        <taxon>Lefavirales</taxon>
        <taxon>Baculoviridae</taxon>
        <taxon>Gammabaculovirus</taxon>
        <taxon>Gammabaculovirus nelecontei</taxon>
    </lineage>
</organism>
<evidence type="ECO:0000313" key="2">
    <source>
        <dbReference type="Proteomes" id="UP000008776"/>
    </source>
</evidence>
<keyword evidence="2" id="KW-1185">Reference proteome</keyword>
<dbReference type="KEGG" id="vg:2943340"/>